<evidence type="ECO:0000256" key="4">
    <source>
        <dbReference type="ARBA" id="ARBA00022500"/>
    </source>
</evidence>
<keyword evidence="8 13" id="KW-0472">Membrane</keyword>
<dbReference type="InterPro" id="IPR004089">
    <property type="entry name" value="MCPsignal_dom"/>
</dbReference>
<dbReference type="AlphaFoldDB" id="A0A1G8NNU9"/>
<dbReference type="InterPro" id="IPR051310">
    <property type="entry name" value="MCP_chemotaxis"/>
</dbReference>
<evidence type="ECO:0000259" key="14">
    <source>
        <dbReference type="PROSITE" id="PS50111"/>
    </source>
</evidence>
<feature type="compositionally biased region" description="Basic and acidic residues" evidence="12">
    <location>
        <begin position="529"/>
        <end position="551"/>
    </location>
</feature>
<evidence type="ECO:0000256" key="12">
    <source>
        <dbReference type="SAM" id="MobiDB-lite"/>
    </source>
</evidence>
<dbReference type="FunFam" id="1.10.287.950:FF:000001">
    <property type="entry name" value="Methyl-accepting chemotaxis sensory transducer"/>
    <property type="match status" value="1"/>
</dbReference>
<dbReference type="Pfam" id="PF02203">
    <property type="entry name" value="TarH"/>
    <property type="match status" value="1"/>
</dbReference>
<keyword evidence="9 11" id="KW-0807">Transducer</keyword>
<dbReference type="PROSITE" id="PS50885">
    <property type="entry name" value="HAMP"/>
    <property type="match status" value="1"/>
</dbReference>
<evidence type="ECO:0000256" key="1">
    <source>
        <dbReference type="ARBA" id="ARBA00004429"/>
    </source>
</evidence>
<dbReference type="PROSITE" id="PS50111">
    <property type="entry name" value="CHEMOTAXIS_TRANSDUC_2"/>
    <property type="match status" value="1"/>
</dbReference>
<accession>A0A1G8NNU9</accession>
<dbReference type="PANTHER" id="PTHR43531:SF14">
    <property type="entry name" value="METHYL-ACCEPTING CHEMOTAXIS PROTEIN I-RELATED"/>
    <property type="match status" value="1"/>
</dbReference>
<evidence type="ECO:0000256" key="8">
    <source>
        <dbReference type="ARBA" id="ARBA00023136"/>
    </source>
</evidence>
<gene>
    <name evidence="16" type="ORF">SAMN04487954_101386</name>
</gene>
<dbReference type="Pfam" id="PF00672">
    <property type="entry name" value="HAMP"/>
    <property type="match status" value="1"/>
</dbReference>
<evidence type="ECO:0000256" key="3">
    <source>
        <dbReference type="ARBA" id="ARBA00022481"/>
    </source>
</evidence>
<evidence type="ECO:0000256" key="5">
    <source>
        <dbReference type="ARBA" id="ARBA00022519"/>
    </source>
</evidence>
<evidence type="ECO:0000313" key="17">
    <source>
        <dbReference type="Proteomes" id="UP000198525"/>
    </source>
</evidence>
<protein>
    <submittedName>
        <fullName evidence="16">Methyl-accepting chemotaxis sensory transducer with TarH sensor</fullName>
    </submittedName>
</protein>
<dbReference type="PANTHER" id="PTHR43531">
    <property type="entry name" value="PROTEIN ICFG"/>
    <property type="match status" value="1"/>
</dbReference>
<dbReference type="SMART" id="SM00283">
    <property type="entry name" value="MA"/>
    <property type="match status" value="1"/>
</dbReference>
<dbReference type="Proteomes" id="UP000198525">
    <property type="component" value="Unassembled WGS sequence"/>
</dbReference>
<feature type="domain" description="Methyl-accepting transducer" evidence="14">
    <location>
        <begin position="268"/>
        <end position="497"/>
    </location>
</feature>
<comment type="similarity">
    <text evidence="10">Belongs to the methyl-accepting chemotaxis (MCP) protein family.</text>
</comment>
<name>A0A1G8NNU9_9GAMM</name>
<dbReference type="SMART" id="SM00304">
    <property type="entry name" value="HAMP"/>
    <property type="match status" value="1"/>
</dbReference>
<evidence type="ECO:0000256" key="2">
    <source>
        <dbReference type="ARBA" id="ARBA00022475"/>
    </source>
</evidence>
<dbReference type="GO" id="GO:0007165">
    <property type="term" value="P:signal transduction"/>
    <property type="evidence" value="ECO:0007669"/>
    <property type="project" value="UniProtKB-KW"/>
</dbReference>
<sequence>MKHLSIKWSLTAALAVLVLMIGLISGLSFYSSSTSQRALHELEKTNIQLANRANRAQVNVLRAQTHLDRYASLSTQGNSEKGRENQELAKEALASARERLAAFRDVSVAPDDPRAPYVAAIDEAFDAYVNEGLEPLIDETPFRITRSQEELAELGVALDKAMREFIDDSERHGGAIIDEAAGVSRVIGIIGVSLLVVAVLAFLAIRYAMMRVVVTPLRRAVEHFERIADGDLTERVEDRGRNEIGQLYRGLANMQDKLKGLVVSLRSSSDNVFIGAGEIASGSQDLSSRTEQQASALQQTASSMEEMASTVRTNSETAQEADKLATSASQTAEAGGQEVERTVQVMREIAASANRVNEIIGVIDSIAFQTNILALNASVEAARAGEHGRGFAVVAEEVRKLASRSAESAKEIRGLIEATTSQVTSGAEQAERSGTTIGETVESIRQVTALMSEISTATREQNGGIEQINSALTEMDSVTQQNASLVQQTSAAAASLEEQAKHLAGLIATFRIDDREASAAQPAARLTHRTSDSSSRQDDHAPASREVDPKPQPRHKKPAEDVEEWTEF</sequence>
<dbReference type="GO" id="GO:0006935">
    <property type="term" value="P:chemotaxis"/>
    <property type="evidence" value="ECO:0007669"/>
    <property type="project" value="UniProtKB-KW"/>
</dbReference>
<feature type="domain" description="HAMP" evidence="15">
    <location>
        <begin position="211"/>
        <end position="263"/>
    </location>
</feature>
<evidence type="ECO:0000256" key="11">
    <source>
        <dbReference type="PROSITE-ProRule" id="PRU00284"/>
    </source>
</evidence>
<dbReference type="InterPro" id="IPR004090">
    <property type="entry name" value="Chemotax_Me-accpt_rcpt"/>
</dbReference>
<proteinExistence type="inferred from homology"/>
<keyword evidence="7 13" id="KW-1133">Transmembrane helix</keyword>
<dbReference type="CDD" id="cd06225">
    <property type="entry name" value="HAMP"/>
    <property type="match status" value="1"/>
</dbReference>
<dbReference type="RefSeq" id="WP_089682500.1">
    <property type="nucleotide sequence ID" value="NZ_FNES01000001.1"/>
</dbReference>
<evidence type="ECO:0000313" key="16">
    <source>
        <dbReference type="EMBL" id="SDI81874.1"/>
    </source>
</evidence>
<dbReference type="EMBL" id="FNES01000001">
    <property type="protein sequence ID" value="SDI81874.1"/>
    <property type="molecule type" value="Genomic_DNA"/>
</dbReference>
<evidence type="ECO:0000256" key="10">
    <source>
        <dbReference type="ARBA" id="ARBA00029447"/>
    </source>
</evidence>
<dbReference type="InterPro" id="IPR003660">
    <property type="entry name" value="HAMP_dom"/>
</dbReference>
<dbReference type="GO" id="GO:0005886">
    <property type="term" value="C:plasma membrane"/>
    <property type="evidence" value="ECO:0007669"/>
    <property type="project" value="UniProtKB-SubCell"/>
</dbReference>
<keyword evidence="4" id="KW-0145">Chemotaxis</keyword>
<organism evidence="16 17">
    <name type="scientific">Billgrantia gudaonensis</name>
    <dbReference type="NCBI Taxonomy" id="376427"/>
    <lineage>
        <taxon>Bacteria</taxon>
        <taxon>Pseudomonadati</taxon>
        <taxon>Pseudomonadota</taxon>
        <taxon>Gammaproteobacteria</taxon>
        <taxon>Oceanospirillales</taxon>
        <taxon>Halomonadaceae</taxon>
        <taxon>Billgrantia</taxon>
    </lineage>
</organism>
<dbReference type="Pfam" id="PF00015">
    <property type="entry name" value="MCPsignal"/>
    <property type="match status" value="1"/>
</dbReference>
<evidence type="ECO:0000256" key="13">
    <source>
        <dbReference type="SAM" id="Phobius"/>
    </source>
</evidence>
<keyword evidence="2" id="KW-1003">Cell membrane</keyword>
<dbReference type="STRING" id="376427.SAMN04487954_101386"/>
<dbReference type="OrthoDB" id="2489132at2"/>
<reference evidence="16 17" key="1">
    <citation type="submission" date="2016-10" db="EMBL/GenBank/DDBJ databases">
        <authorList>
            <person name="de Groot N.N."/>
        </authorList>
    </citation>
    <scope>NUCLEOTIDE SEQUENCE [LARGE SCALE GENOMIC DNA]</scope>
    <source>
        <strain evidence="16 17">CGMCC 1.6133</strain>
    </source>
</reference>
<dbReference type="SUPFAM" id="SSF58104">
    <property type="entry name" value="Methyl-accepting chemotaxis protein (MCP) signaling domain"/>
    <property type="match status" value="1"/>
</dbReference>
<evidence type="ECO:0000256" key="9">
    <source>
        <dbReference type="ARBA" id="ARBA00023224"/>
    </source>
</evidence>
<dbReference type="GO" id="GO:0004888">
    <property type="term" value="F:transmembrane signaling receptor activity"/>
    <property type="evidence" value="ECO:0007669"/>
    <property type="project" value="InterPro"/>
</dbReference>
<keyword evidence="5" id="KW-0997">Cell inner membrane</keyword>
<keyword evidence="3" id="KW-0488">Methylation</keyword>
<dbReference type="InterPro" id="IPR035440">
    <property type="entry name" value="4HB_MCP_dom_sf"/>
</dbReference>
<dbReference type="InterPro" id="IPR003122">
    <property type="entry name" value="Tar_rcpt_lig-bd"/>
</dbReference>
<comment type="subcellular location">
    <subcellularLocation>
        <location evidence="1">Cell inner membrane</location>
        <topology evidence="1">Multi-pass membrane protein</topology>
    </subcellularLocation>
</comment>
<dbReference type="CDD" id="cd11386">
    <property type="entry name" value="MCP_signal"/>
    <property type="match status" value="1"/>
</dbReference>
<dbReference type="SUPFAM" id="SSF47170">
    <property type="entry name" value="Aspartate receptor, ligand-binding domain"/>
    <property type="match status" value="1"/>
</dbReference>
<evidence type="ECO:0000256" key="6">
    <source>
        <dbReference type="ARBA" id="ARBA00022692"/>
    </source>
</evidence>
<keyword evidence="6 13" id="KW-0812">Transmembrane</keyword>
<feature type="region of interest" description="Disordered" evidence="12">
    <location>
        <begin position="518"/>
        <end position="568"/>
    </location>
</feature>
<dbReference type="PRINTS" id="PR00260">
    <property type="entry name" value="CHEMTRNSDUCR"/>
</dbReference>
<evidence type="ECO:0000256" key="7">
    <source>
        <dbReference type="ARBA" id="ARBA00022989"/>
    </source>
</evidence>
<keyword evidence="17" id="KW-1185">Reference proteome</keyword>
<feature type="transmembrane region" description="Helical" evidence="13">
    <location>
        <begin position="186"/>
        <end position="209"/>
    </location>
</feature>
<dbReference type="Gene3D" id="1.10.287.950">
    <property type="entry name" value="Methyl-accepting chemotaxis protein"/>
    <property type="match status" value="1"/>
</dbReference>
<evidence type="ECO:0000259" key="15">
    <source>
        <dbReference type="PROSITE" id="PS50885"/>
    </source>
</evidence>